<reference evidence="8 9" key="1">
    <citation type="journal article" date="2007" name="Nat. Biotechnol.">
        <title>Genome sequence and identification of candidate vaccine antigens from the animal pathogen Dichelobacter nodosus.</title>
        <authorList>
            <person name="Myers G.S."/>
            <person name="Parker D."/>
            <person name="Al-Hasani K."/>
            <person name="Kennan R.M."/>
            <person name="Seemann T."/>
            <person name="Ren Q."/>
            <person name="Badger J.H."/>
            <person name="Selengut J.D."/>
            <person name="Deboy R.T."/>
            <person name="Tettelin H."/>
            <person name="Boyce J.D."/>
            <person name="McCarl V.P."/>
            <person name="Han X."/>
            <person name="Nelson W.C."/>
            <person name="Madupu R."/>
            <person name="Mohamoud Y."/>
            <person name="Holley T."/>
            <person name="Fedorova N."/>
            <person name="Khouri H."/>
            <person name="Bottomley S.P."/>
            <person name="Whittington R.J."/>
            <person name="Adler B."/>
            <person name="Songer J.G."/>
            <person name="Rood J.I."/>
            <person name="Paulsen I.T."/>
        </authorList>
    </citation>
    <scope>NUCLEOTIDE SEQUENCE [LARGE SCALE GENOMIC DNA]</scope>
    <source>
        <strain evidence="8 9">VCS1703A</strain>
    </source>
</reference>
<dbReference type="Proteomes" id="UP000000248">
    <property type="component" value="Chromosome"/>
</dbReference>
<dbReference type="EMBL" id="CP000513">
    <property type="protein sequence ID" value="ABQ13610.1"/>
    <property type="molecule type" value="Genomic_DNA"/>
</dbReference>
<proteinExistence type="predicted"/>
<evidence type="ECO:0000256" key="6">
    <source>
        <dbReference type="ARBA" id="ARBA00023136"/>
    </source>
</evidence>
<evidence type="ECO:0000256" key="4">
    <source>
        <dbReference type="ARBA" id="ARBA00022692"/>
    </source>
</evidence>
<dbReference type="STRING" id="246195.DNO_0988"/>
<evidence type="ECO:0000313" key="8">
    <source>
        <dbReference type="EMBL" id="ABQ13610.1"/>
    </source>
</evidence>
<gene>
    <name evidence="8" type="ordered locus">DNO_0988</name>
</gene>
<dbReference type="KEGG" id="dno:DNO_0988"/>
<protein>
    <recommendedName>
        <fullName evidence="10">Cell division protein FtsL</fullName>
    </recommendedName>
</protein>
<evidence type="ECO:0000256" key="2">
    <source>
        <dbReference type="ARBA" id="ARBA00022475"/>
    </source>
</evidence>
<evidence type="ECO:0000256" key="1">
    <source>
        <dbReference type="ARBA" id="ARBA00004401"/>
    </source>
</evidence>
<evidence type="ECO:0000256" key="7">
    <source>
        <dbReference type="ARBA" id="ARBA00023306"/>
    </source>
</evidence>
<keyword evidence="9" id="KW-1185">Reference proteome</keyword>
<evidence type="ECO:0000256" key="3">
    <source>
        <dbReference type="ARBA" id="ARBA00022618"/>
    </source>
</evidence>
<comment type="subcellular location">
    <subcellularLocation>
        <location evidence="1">Cell membrane</location>
        <topology evidence="1">Single-pass type II membrane protein</topology>
    </subcellularLocation>
</comment>
<dbReference type="eggNOG" id="COG3116">
    <property type="taxonomic scope" value="Bacteria"/>
</dbReference>
<keyword evidence="2" id="KW-1003">Cell membrane</keyword>
<dbReference type="InterPro" id="IPR011922">
    <property type="entry name" value="Cell_div_FtsL"/>
</dbReference>
<dbReference type="GO" id="GO:0051301">
    <property type="term" value="P:cell division"/>
    <property type="evidence" value="ECO:0007669"/>
    <property type="project" value="UniProtKB-KW"/>
</dbReference>
<keyword evidence="3" id="KW-0132">Cell division</keyword>
<dbReference type="HOGENOM" id="CLU_156524_1_0_6"/>
<keyword evidence="7" id="KW-0131">Cell cycle</keyword>
<evidence type="ECO:0000313" key="9">
    <source>
        <dbReference type="Proteomes" id="UP000000248"/>
    </source>
</evidence>
<dbReference type="AlphaFoldDB" id="A5EY10"/>
<keyword evidence="5" id="KW-1133">Transmembrane helix</keyword>
<evidence type="ECO:0008006" key="10">
    <source>
        <dbReference type="Google" id="ProtNLM"/>
    </source>
</evidence>
<keyword evidence="4" id="KW-0812">Transmembrane</keyword>
<organism evidence="8 9">
    <name type="scientific">Dichelobacter nodosus (strain VCS1703A)</name>
    <dbReference type="NCBI Taxonomy" id="246195"/>
    <lineage>
        <taxon>Bacteria</taxon>
        <taxon>Pseudomonadati</taxon>
        <taxon>Pseudomonadota</taxon>
        <taxon>Gammaproteobacteria</taxon>
        <taxon>Cardiobacteriales</taxon>
        <taxon>Cardiobacteriaceae</taxon>
        <taxon>Dichelobacter</taxon>
    </lineage>
</organism>
<sequence>MKWGMILVVLLSGVTYLGLKSAFYAHEHAQLVGQVQSLKQERDKINADWTQKLLEQKTLVNDAMIDKALSQGLNLHMPQSTQVVYLE</sequence>
<name>A5EY10_DICNV</name>
<dbReference type="Pfam" id="PF04999">
    <property type="entry name" value="FtsL"/>
    <property type="match status" value="1"/>
</dbReference>
<dbReference type="RefSeq" id="WP_012031301.1">
    <property type="nucleotide sequence ID" value="NC_009446.1"/>
</dbReference>
<evidence type="ECO:0000256" key="5">
    <source>
        <dbReference type="ARBA" id="ARBA00022989"/>
    </source>
</evidence>
<keyword evidence="6" id="KW-0472">Membrane</keyword>
<accession>A5EY10</accession>
<dbReference type="GO" id="GO:0005886">
    <property type="term" value="C:plasma membrane"/>
    <property type="evidence" value="ECO:0007669"/>
    <property type="project" value="UniProtKB-SubCell"/>
</dbReference>
<dbReference type="OrthoDB" id="5298556at2"/>